<comment type="cofactor">
    <cofactor evidence="1">
        <name>Ca(2+)</name>
        <dbReference type="ChEBI" id="CHEBI:29108"/>
    </cofactor>
</comment>
<dbReference type="PANTHER" id="PTHR10342">
    <property type="entry name" value="ARYLSULFATASE"/>
    <property type="match status" value="1"/>
</dbReference>
<protein>
    <recommendedName>
        <fullName evidence="8">Sulfatase N-terminal domain-containing protein</fullName>
    </recommendedName>
</protein>
<evidence type="ECO:0000256" key="3">
    <source>
        <dbReference type="ARBA" id="ARBA00022723"/>
    </source>
</evidence>
<sequence>MLVIVGAVGALLAYGVYVLVTYRQQVKRPHIVFILADDLGWADVSFHGSAQIPTPNLDALAADGVVLNNYYVHPTCTASRGALMTGLYSTRYGLQTTPIQPGEPYGLDLNYTLLPQHLKKLGYETHLIGKWHLGCYRYEYTPTRRGFDNFYGLYYGHGDYFTHMLDHVQASSRLSNTKCLDFWNGTEPALDANGTYSTDLFAEKAVQLIKNLDKSKPQFLYLSHQAPHSGNNDNPLQARKKDIDKFPYIGERNRTIYAAMVESLDRAVGSVVRALGEAGMLEDSVVVFSADNGGVPWGYMASRGINWPLRGTKSSPWEGGSRAAAFVWSPLIAQGRRVSQRLLHITDWLPTFYTLAGGSVSELGPLDGRDIWATLSQDEPSQRSEVVYNIDPRWGYAAIRRDRFKIVVGSHFDGKFDLHFPIPGGQGPLLWQDLDALMEQSTAAEALRALYGNQELGFPSDWRTNASLRCPEGTCSDESRFRSLDNVYLFDLDEDPCECINLASTHKQILESLNKTLQEFREQSVPPIKPPVDPASFPDNHDGTWAPWLD</sequence>
<dbReference type="Proteomes" id="UP001321473">
    <property type="component" value="Unassembled WGS sequence"/>
</dbReference>
<comment type="caution">
    <text evidence="9">The sequence shown here is derived from an EMBL/GenBank/DDBJ whole genome shotgun (WGS) entry which is preliminary data.</text>
</comment>
<proteinExistence type="inferred from homology"/>
<accession>A0AAQ4EN29</accession>
<reference evidence="9 10" key="1">
    <citation type="journal article" date="2023" name="Arcadia Sci">
        <title>De novo assembly of a long-read Amblyomma americanum tick genome.</title>
        <authorList>
            <person name="Chou S."/>
            <person name="Poskanzer K.E."/>
            <person name="Rollins M."/>
            <person name="Thuy-Boun P.S."/>
        </authorList>
    </citation>
    <scope>NUCLEOTIDE SEQUENCE [LARGE SCALE GENOMIC DNA]</scope>
    <source>
        <strain evidence="9">F_SG_1</strain>
        <tissue evidence="9">Salivary glands</tissue>
    </source>
</reference>
<dbReference type="AlphaFoldDB" id="A0AAQ4EN29"/>
<keyword evidence="5" id="KW-0106">Calcium</keyword>
<dbReference type="SUPFAM" id="SSF53649">
    <property type="entry name" value="Alkaline phosphatase-like"/>
    <property type="match status" value="1"/>
</dbReference>
<dbReference type="InterPro" id="IPR024607">
    <property type="entry name" value="Sulfatase_CS"/>
</dbReference>
<dbReference type="Gene3D" id="3.30.1120.10">
    <property type="match status" value="1"/>
</dbReference>
<dbReference type="InterPro" id="IPR017850">
    <property type="entry name" value="Alkaline_phosphatase_core_sf"/>
</dbReference>
<dbReference type="GO" id="GO:0046872">
    <property type="term" value="F:metal ion binding"/>
    <property type="evidence" value="ECO:0007669"/>
    <property type="project" value="UniProtKB-KW"/>
</dbReference>
<dbReference type="PANTHER" id="PTHR10342:SF273">
    <property type="entry name" value="RE14504P"/>
    <property type="match status" value="1"/>
</dbReference>
<evidence type="ECO:0000256" key="2">
    <source>
        <dbReference type="ARBA" id="ARBA00008779"/>
    </source>
</evidence>
<evidence type="ECO:0000313" key="9">
    <source>
        <dbReference type="EMBL" id="KAK8775863.1"/>
    </source>
</evidence>
<dbReference type="GO" id="GO:0008484">
    <property type="term" value="F:sulfuric ester hydrolase activity"/>
    <property type="evidence" value="ECO:0007669"/>
    <property type="project" value="InterPro"/>
</dbReference>
<keyword evidence="4" id="KW-0378">Hydrolase</keyword>
<evidence type="ECO:0000313" key="10">
    <source>
        <dbReference type="Proteomes" id="UP001321473"/>
    </source>
</evidence>
<dbReference type="EMBL" id="JARKHS020013614">
    <property type="protein sequence ID" value="KAK8775863.1"/>
    <property type="molecule type" value="Genomic_DNA"/>
</dbReference>
<evidence type="ECO:0000256" key="6">
    <source>
        <dbReference type="ARBA" id="ARBA00023180"/>
    </source>
</evidence>
<comment type="similarity">
    <text evidence="2">Belongs to the sulfatase family.</text>
</comment>
<dbReference type="CDD" id="cd16029">
    <property type="entry name" value="4-S"/>
    <property type="match status" value="1"/>
</dbReference>
<evidence type="ECO:0000259" key="8">
    <source>
        <dbReference type="Pfam" id="PF00884"/>
    </source>
</evidence>
<dbReference type="InterPro" id="IPR000917">
    <property type="entry name" value="Sulfatase_N"/>
</dbReference>
<keyword evidence="6" id="KW-0325">Glycoprotein</keyword>
<dbReference type="Pfam" id="PF00884">
    <property type="entry name" value="Sulfatase"/>
    <property type="match status" value="1"/>
</dbReference>
<evidence type="ECO:0000256" key="1">
    <source>
        <dbReference type="ARBA" id="ARBA00001913"/>
    </source>
</evidence>
<keyword evidence="3" id="KW-0479">Metal-binding</keyword>
<organism evidence="9 10">
    <name type="scientific">Amblyomma americanum</name>
    <name type="common">Lone star tick</name>
    <dbReference type="NCBI Taxonomy" id="6943"/>
    <lineage>
        <taxon>Eukaryota</taxon>
        <taxon>Metazoa</taxon>
        <taxon>Ecdysozoa</taxon>
        <taxon>Arthropoda</taxon>
        <taxon>Chelicerata</taxon>
        <taxon>Arachnida</taxon>
        <taxon>Acari</taxon>
        <taxon>Parasitiformes</taxon>
        <taxon>Ixodida</taxon>
        <taxon>Ixodoidea</taxon>
        <taxon>Ixodidae</taxon>
        <taxon>Amblyomminae</taxon>
        <taxon>Amblyomma</taxon>
    </lineage>
</organism>
<evidence type="ECO:0000256" key="5">
    <source>
        <dbReference type="ARBA" id="ARBA00022837"/>
    </source>
</evidence>
<feature type="region of interest" description="Disordered" evidence="7">
    <location>
        <begin position="522"/>
        <end position="543"/>
    </location>
</feature>
<evidence type="ECO:0000256" key="7">
    <source>
        <dbReference type="SAM" id="MobiDB-lite"/>
    </source>
</evidence>
<feature type="domain" description="Sulfatase N-terminal" evidence="8">
    <location>
        <begin position="29"/>
        <end position="357"/>
    </location>
</feature>
<dbReference type="InterPro" id="IPR047115">
    <property type="entry name" value="ARSB"/>
</dbReference>
<name>A0AAQ4EN29_AMBAM</name>
<gene>
    <name evidence="9" type="ORF">V5799_030788</name>
</gene>
<evidence type="ECO:0000256" key="4">
    <source>
        <dbReference type="ARBA" id="ARBA00022801"/>
    </source>
</evidence>
<dbReference type="Gene3D" id="3.40.720.10">
    <property type="entry name" value="Alkaline Phosphatase, subunit A"/>
    <property type="match status" value="1"/>
</dbReference>
<keyword evidence="10" id="KW-1185">Reference proteome</keyword>
<dbReference type="PROSITE" id="PS00149">
    <property type="entry name" value="SULFATASE_2"/>
    <property type="match status" value="1"/>
</dbReference>